<organism evidence="10 11">
    <name type="scientific">Rheinheimera tilapiae</name>
    <dbReference type="NCBI Taxonomy" id="875043"/>
    <lineage>
        <taxon>Bacteria</taxon>
        <taxon>Pseudomonadati</taxon>
        <taxon>Pseudomonadota</taxon>
        <taxon>Gammaproteobacteria</taxon>
        <taxon>Chromatiales</taxon>
        <taxon>Chromatiaceae</taxon>
        <taxon>Rheinheimera</taxon>
    </lineage>
</organism>
<keyword evidence="10" id="KW-0645">Protease</keyword>
<feature type="domain" description="Peptidase S54 GlpG peptidase N-terminal" evidence="9">
    <location>
        <begin position="1"/>
        <end position="75"/>
    </location>
</feature>
<evidence type="ECO:0000256" key="6">
    <source>
        <dbReference type="ARBA" id="ARBA00023136"/>
    </source>
</evidence>
<dbReference type="Gene3D" id="3.30.70.2350">
    <property type="match status" value="1"/>
</dbReference>
<dbReference type="InterPro" id="IPR035952">
    <property type="entry name" value="Rhomboid-like_sf"/>
</dbReference>
<comment type="similarity">
    <text evidence="2">Belongs to the peptidase S54 family.</text>
</comment>
<reference evidence="10 11" key="1">
    <citation type="submission" date="2024-09" db="EMBL/GenBank/DDBJ databases">
        <authorList>
            <person name="Sun Q."/>
            <person name="Mori K."/>
        </authorList>
    </citation>
    <scope>NUCLEOTIDE SEQUENCE [LARGE SCALE GENOMIC DNA]</scope>
    <source>
        <strain evidence="10 11">KCTC 23315</strain>
    </source>
</reference>
<dbReference type="EC" id="3.4.21.105" evidence="10"/>
<sequence length="274" mass="30519">MHKLAALNSAAAAQTFADYCQSRHWAVSVVVHSALHAELYCDEADVAAVEIELQQFLQQPELDKYRDAAWQRSQPAAQSGNSGLAALGQGFLQQTGPVVWILSLSALLVFIALQIWPQQVFESLRFFQSDALETLSYRWWSPMLLHFSASHLMFNLLALWIYGGRLEVWLGSRQLLWLTLLAGLISNTAQFLLVGPNFGGLSGVVYAIFGFVWLYGWRFPTQPLQLSKPDLVMALGFLALGFADLLWVNTANWAHLSGLVCGMALAMLAKRPHR</sequence>
<dbReference type="RefSeq" id="WP_377245462.1">
    <property type="nucleotide sequence ID" value="NZ_JBHLXP010000003.1"/>
</dbReference>
<evidence type="ECO:0000256" key="2">
    <source>
        <dbReference type="ARBA" id="ARBA00009045"/>
    </source>
</evidence>
<dbReference type="InterPro" id="IPR022732">
    <property type="entry name" value="Peptidase_S54_GlpG_N"/>
</dbReference>
<accession>A0ABV6BF44</accession>
<dbReference type="InterPro" id="IPR022764">
    <property type="entry name" value="Peptidase_S54_rhomboid_dom"/>
</dbReference>
<keyword evidence="5 7" id="KW-1133">Transmembrane helix</keyword>
<feature type="transmembrane region" description="Helical" evidence="7">
    <location>
        <begin position="98"/>
        <end position="116"/>
    </location>
</feature>
<feature type="transmembrane region" description="Helical" evidence="7">
    <location>
        <begin position="143"/>
        <end position="163"/>
    </location>
</feature>
<dbReference type="EMBL" id="JBHLXP010000003">
    <property type="protein sequence ID" value="MFC0049502.1"/>
    <property type="molecule type" value="Genomic_DNA"/>
</dbReference>
<evidence type="ECO:0000256" key="7">
    <source>
        <dbReference type="SAM" id="Phobius"/>
    </source>
</evidence>
<evidence type="ECO:0000259" key="9">
    <source>
        <dbReference type="Pfam" id="PF12122"/>
    </source>
</evidence>
<keyword evidence="3 7" id="KW-0812">Transmembrane</keyword>
<dbReference type="Proteomes" id="UP001589813">
    <property type="component" value="Unassembled WGS sequence"/>
</dbReference>
<keyword evidence="6 7" id="KW-0472">Membrane</keyword>
<proteinExistence type="inferred from homology"/>
<dbReference type="InterPro" id="IPR038236">
    <property type="entry name" value="GlpG_N_sf"/>
</dbReference>
<comment type="subcellular location">
    <subcellularLocation>
        <location evidence="1">Membrane</location>
        <topology evidence="1">Multi-pass membrane protein</topology>
    </subcellularLocation>
</comment>
<keyword evidence="4 10" id="KW-0378">Hydrolase</keyword>
<dbReference type="Pfam" id="PF12122">
    <property type="entry name" value="Rhomboid_N"/>
    <property type="match status" value="1"/>
</dbReference>
<feature type="transmembrane region" description="Helical" evidence="7">
    <location>
        <begin position="199"/>
        <end position="217"/>
    </location>
</feature>
<protein>
    <submittedName>
        <fullName evidence="10">Rhomboid family intramembrane serine protease</fullName>
        <ecNumber evidence="10">3.4.21.105</ecNumber>
    </submittedName>
</protein>
<evidence type="ECO:0000259" key="8">
    <source>
        <dbReference type="Pfam" id="PF01694"/>
    </source>
</evidence>
<feature type="transmembrane region" description="Helical" evidence="7">
    <location>
        <begin position="229"/>
        <end position="247"/>
    </location>
</feature>
<dbReference type="SUPFAM" id="SSF144091">
    <property type="entry name" value="Rhomboid-like"/>
    <property type="match status" value="1"/>
</dbReference>
<feature type="domain" description="Peptidase S54 rhomboid" evidence="8">
    <location>
        <begin position="137"/>
        <end position="269"/>
    </location>
</feature>
<dbReference type="GO" id="GO:0006508">
    <property type="term" value="P:proteolysis"/>
    <property type="evidence" value="ECO:0007669"/>
    <property type="project" value="UniProtKB-KW"/>
</dbReference>
<feature type="transmembrane region" description="Helical" evidence="7">
    <location>
        <begin position="175"/>
        <end position="193"/>
    </location>
</feature>
<evidence type="ECO:0000256" key="3">
    <source>
        <dbReference type="ARBA" id="ARBA00022692"/>
    </source>
</evidence>
<dbReference type="GO" id="GO:0008233">
    <property type="term" value="F:peptidase activity"/>
    <property type="evidence" value="ECO:0007669"/>
    <property type="project" value="UniProtKB-KW"/>
</dbReference>
<dbReference type="PANTHER" id="PTHR43731:SF14">
    <property type="entry name" value="PRESENILIN-ASSOCIATED RHOMBOID-LIKE PROTEIN, MITOCHONDRIAL"/>
    <property type="match status" value="1"/>
</dbReference>
<evidence type="ECO:0000256" key="5">
    <source>
        <dbReference type="ARBA" id="ARBA00022989"/>
    </source>
</evidence>
<name>A0ABV6BF44_9GAMM</name>
<comment type="caution">
    <text evidence="10">The sequence shown here is derived from an EMBL/GenBank/DDBJ whole genome shotgun (WGS) entry which is preliminary data.</text>
</comment>
<feature type="transmembrane region" description="Helical" evidence="7">
    <location>
        <begin position="253"/>
        <end position="269"/>
    </location>
</feature>
<keyword evidence="11" id="KW-1185">Reference proteome</keyword>
<dbReference type="PANTHER" id="PTHR43731">
    <property type="entry name" value="RHOMBOID PROTEASE"/>
    <property type="match status" value="1"/>
</dbReference>
<dbReference type="Pfam" id="PF01694">
    <property type="entry name" value="Rhomboid"/>
    <property type="match status" value="1"/>
</dbReference>
<evidence type="ECO:0000313" key="11">
    <source>
        <dbReference type="Proteomes" id="UP001589813"/>
    </source>
</evidence>
<dbReference type="InterPro" id="IPR050925">
    <property type="entry name" value="Rhomboid_protease_S54"/>
</dbReference>
<evidence type="ECO:0000256" key="1">
    <source>
        <dbReference type="ARBA" id="ARBA00004141"/>
    </source>
</evidence>
<evidence type="ECO:0000313" key="10">
    <source>
        <dbReference type="EMBL" id="MFC0049502.1"/>
    </source>
</evidence>
<dbReference type="Gene3D" id="1.20.1540.10">
    <property type="entry name" value="Rhomboid-like"/>
    <property type="match status" value="1"/>
</dbReference>
<gene>
    <name evidence="10" type="ORF">ACFFJP_14495</name>
</gene>
<evidence type="ECO:0000256" key="4">
    <source>
        <dbReference type="ARBA" id="ARBA00022801"/>
    </source>
</evidence>